<dbReference type="NCBIfam" id="NF009695">
    <property type="entry name" value="PRK13222.1-2"/>
    <property type="match status" value="1"/>
</dbReference>
<dbReference type="EC" id="3.1.3.18" evidence="5 10"/>
<evidence type="ECO:0000256" key="6">
    <source>
        <dbReference type="ARBA" id="ARBA00022723"/>
    </source>
</evidence>
<evidence type="ECO:0000256" key="3">
    <source>
        <dbReference type="ARBA" id="ARBA00004818"/>
    </source>
</evidence>
<gene>
    <name evidence="11" type="primary">gph1</name>
    <name evidence="11" type="ORF">GCM10011352_07050</name>
</gene>
<dbReference type="PANTHER" id="PTHR43434">
    <property type="entry name" value="PHOSPHOGLYCOLATE PHOSPHATASE"/>
    <property type="match status" value="1"/>
</dbReference>
<comment type="function">
    <text evidence="10">Specifically catalyzes the dephosphorylation of 2-phosphoglycolate. Is involved in the dissimilation of the intracellular 2-phosphoglycolate formed during the DNA repair of 3'-phosphoglycolate ends, a major class of DNA lesions induced by oxidative stress.</text>
</comment>
<keyword evidence="12" id="KW-1185">Reference proteome</keyword>
<feature type="active site" description="Nucleophile" evidence="10">
    <location>
        <position position="13"/>
    </location>
</feature>
<organism evidence="11 12">
    <name type="scientific">Marinobacterium zhoushanense</name>
    <dbReference type="NCBI Taxonomy" id="1679163"/>
    <lineage>
        <taxon>Bacteria</taxon>
        <taxon>Pseudomonadati</taxon>
        <taxon>Pseudomonadota</taxon>
        <taxon>Gammaproteobacteria</taxon>
        <taxon>Oceanospirillales</taxon>
        <taxon>Oceanospirillaceae</taxon>
        <taxon>Marinobacterium</taxon>
    </lineage>
</organism>
<accession>A0ABQ1K5A3</accession>
<dbReference type="NCBIfam" id="TIGR01449">
    <property type="entry name" value="PGP_bact"/>
    <property type="match status" value="1"/>
</dbReference>
<dbReference type="InterPro" id="IPR041492">
    <property type="entry name" value="HAD_2"/>
</dbReference>
<evidence type="ECO:0000313" key="11">
    <source>
        <dbReference type="EMBL" id="GGB83794.1"/>
    </source>
</evidence>
<dbReference type="InterPro" id="IPR036412">
    <property type="entry name" value="HAD-like_sf"/>
</dbReference>
<feature type="binding site" evidence="10">
    <location>
        <position position="15"/>
    </location>
    <ligand>
        <name>Mg(2+)</name>
        <dbReference type="ChEBI" id="CHEBI:18420"/>
    </ligand>
</feature>
<comment type="pathway">
    <text evidence="3 10">Organic acid metabolism; glycolate biosynthesis; glycolate from 2-phosphoglycolate: step 1/1.</text>
</comment>
<dbReference type="SFLD" id="SFLDG01135">
    <property type="entry name" value="C1.5.6:_HAD__Beta-PGM__Phospha"/>
    <property type="match status" value="1"/>
</dbReference>
<comment type="cofactor">
    <cofactor evidence="2 10">
        <name>Mg(2+)</name>
        <dbReference type="ChEBI" id="CHEBI:18420"/>
    </cofactor>
</comment>
<dbReference type="CDD" id="cd16417">
    <property type="entry name" value="HAD_PGPase"/>
    <property type="match status" value="1"/>
</dbReference>
<dbReference type="PRINTS" id="PR00413">
    <property type="entry name" value="HADHALOGNASE"/>
</dbReference>
<comment type="similarity">
    <text evidence="4 10">Belongs to the HAD-like hydrolase superfamily. CbbY/CbbZ/Gph/YieH family.</text>
</comment>
<evidence type="ECO:0000256" key="7">
    <source>
        <dbReference type="ARBA" id="ARBA00022801"/>
    </source>
</evidence>
<evidence type="ECO:0000256" key="10">
    <source>
        <dbReference type="HAMAP-Rule" id="MF_00495"/>
    </source>
</evidence>
<dbReference type="PANTHER" id="PTHR43434:SF1">
    <property type="entry name" value="PHOSPHOGLYCOLATE PHOSPHATASE"/>
    <property type="match status" value="1"/>
</dbReference>
<dbReference type="NCBIfam" id="TIGR01509">
    <property type="entry name" value="HAD-SF-IA-v3"/>
    <property type="match status" value="1"/>
</dbReference>
<comment type="catalytic activity">
    <reaction evidence="1 10">
        <text>2-phosphoglycolate + H2O = glycolate + phosphate</text>
        <dbReference type="Rhea" id="RHEA:14369"/>
        <dbReference type="ChEBI" id="CHEBI:15377"/>
        <dbReference type="ChEBI" id="CHEBI:29805"/>
        <dbReference type="ChEBI" id="CHEBI:43474"/>
        <dbReference type="ChEBI" id="CHEBI:58033"/>
        <dbReference type="EC" id="3.1.3.18"/>
    </reaction>
</comment>
<protein>
    <recommendedName>
        <fullName evidence="5 10">Phosphoglycolate phosphatase</fullName>
        <shortName evidence="10">PGP</shortName>
        <shortName evidence="10">PGPase</shortName>
        <ecNumber evidence="5 10">3.1.3.18</ecNumber>
    </recommendedName>
</protein>
<dbReference type="Gene3D" id="3.40.50.1000">
    <property type="entry name" value="HAD superfamily/HAD-like"/>
    <property type="match status" value="1"/>
</dbReference>
<dbReference type="SUPFAM" id="SSF56784">
    <property type="entry name" value="HAD-like"/>
    <property type="match status" value="1"/>
</dbReference>
<sequence length="227" mass="24284">MSRSEHPALVMFDLDGTLVDSVPDLTRAVDQMLAALGRAPAGEHKVRRWVGNGAGMLVRRALADAVQVQADPENEELFPIAQELFMTAYAQANGRTSSLYPGVDSLLKHYRREGVPMALVTNKPGGFTHSLLDQLQLSQYFPVVVAGDTLKQKKPSPAPLLHACDRSGVLPGSALMIGDSRVDVEAARAAGCPVICVSYGYNRGEPIHEAGADRVIDSLAELLAVNA</sequence>
<evidence type="ECO:0000256" key="2">
    <source>
        <dbReference type="ARBA" id="ARBA00001946"/>
    </source>
</evidence>
<evidence type="ECO:0000256" key="9">
    <source>
        <dbReference type="ARBA" id="ARBA00023277"/>
    </source>
</evidence>
<comment type="caution">
    <text evidence="11">The sequence shown here is derived from an EMBL/GenBank/DDBJ whole genome shotgun (WGS) entry which is preliminary data.</text>
</comment>
<keyword evidence="7 10" id="KW-0378">Hydrolase</keyword>
<evidence type="ECO:0000256" key="4">
    <source>
        <dbReference type="ARBA" id="ARBA00006171"/>
    </source>
</evidence>
<dbReference type="Gene3D" id="1.10.150.240">
    <property type="entry name" value="Putative phosphatase, domain 2"/>
    <property type="match status" value="1"/>
</dbReference>
<reference evidence="12" key="1">
    <citation type="journal article" date="2019" name="Int. J. Syst. Evol. Microbiol.">
        <title>The Global Catalogue of Microorganisms (GCM) 10K type strain sequencing project: providing services to taxonomists for standard genome sequencing and annotation.</title>
        <authorList>
            <consortium name="The Broad Institute Genomics Platform"/>
            <consortium name="The Broad Institute Genome Sequencing Center for Infectious Disease"/>
            <person name="Wu L."/>
            <person name="Ma J."/>
        </authorList>
    </citation>
    <scope>NUCLEOTIDE SEQUENCE [LARGE SCALE GENOMIC DNA]</scope>
    <source>
        <strain evidence="12">CGMCC 1.15341</strain>
    </source>
</reference>
<keyword evidence="8 10" id="KW-0460">Magnesium</keyword>
<keyword evidence="9 10" id="KW-0119">Carbohydrate metabolism</keyword>
<dbReference type="InterPro" id="IPR023198">
    <property type="entry name" value="PGP-like_dom2"/>
</dbReference>
<evidence type="ECO:0000256" key="5">
    <source>
        <dbReference type="ARBA" id="ARBA00013078"/>
    </source>
</evidence>
<dbReference type="Proteomes" id="UP000629025">
    <property type="component" value="Unassembled WGS sequence"/>
</dbReference>
<proteinExistence type="inferred from homology"/>
<name>A0ABQ1K5A3_9GAMM</name>
<dbReference type="SFLD" id="SFLDG01129">
    <property type="entry name" value="C1.5:_HAD__Beta-PGM__Phosphata"/>
    <property type="match status" value="1"/>
</dbReference>
<evidence type="ECO:0000313" key="12">
    <source>
        <dbReference type="Proteomes" id="UP000629025"/>
    </source>
</evidence>
<dbReference type="EMBL" id="BMIJ01000001">
    <property type="protein sequence ID" value="GGB83794.1"/>
    <property type="molecule type" value="Genomic_DNA"/>
</dbReference>
<dbReference type="InterPro" id="IPR023214">
    <property type="entry name" value="HAD_sf"/>
</dbReference>
<dbReference type="HAMAP" id="MF_00495">
    <property type="entry name" value="GPH_hydrolase_bact"/>
    <property type="match status" value="1"/>
</dbReference>
<feature type="binding site" evidence="10">
    <location>
        <position position="179"/>
    </location>
    <ligand>
        <name>Mg(2+)</name>
        <dbReference type="ChEBI" id="CHEBI:18420"/>
    </ligand>
</feature>
<dbReference type="InterPro" id="IPR006439">
    <property type="entry name" value="HAD-SF_hydro_IA"/>
</dbReference>
<dbReference type="Pfam" id="PF13419">
    <property type="entry name" value="HAD_2"/>
    <property type="match status" value="1"/>
</dbReference>
<dbReference type="NCBIfam" id="TIGR01549">
    <property type="entry name" value="HAD-SF-IA-v1"/>
    <property type="match status" value="1"/>
</dbReference>
<evidence type="ECO:0000256" key="8">
    <source>
        <dbReference type="ARBA" id="ARBA00022842"/>
    </source>
</evidence>
<dbReference type="SFLD" id="SFLDS00003">
    <property type="entry name" value="Haloacid_Dehalogenase"/>
    <property type="match status" value="1"/>
</dbReference>
<dbReference type="InterPro" id="IPR037512">
    <property type="entry name" value="PGPase_prok"/>
</dbReference>
<keyword evidence="6 10" id="KW-0479">Metal-binding</keyword>
<dbReference type="InterPro" id="IPR050155">
    <property type="entry name" value="HAD-like_hydrolase_sf"/>
</dbReference>
<evidence type="ECO:0000256" key="1">
    <source>
        <dbReference type="ARBA" id="ARBA00000830"/>
    </source>
</evidence>
<dbReference type="RefSeq" id="WP_188745700.1">
    <property type="nucleotide sequence ID" value="NZ_BMIJ01000001.1"/>
</dbReference>
<feature type="binding site" evidence="10">
    <location>
        <position position="13"/>
    </location>
    <ligand>
        <name>Mg(2+)</name>
        <dbReference type="ChEBI" id="CHEBI:18420"/>
    </ligand>
</feature>